<evidence type="ECO:0000256" key="1">
    <source>
        <dbReference type="ARBA" id="ARBA00006962"/>
    </source>
</evidence>
<proteinExistence type="inferred from homology"/>
<dbReference type="EMBL" id="APVL01000015">
    <property type="protein sequence ID" value="EWG09577.1"/>
    <property type="molecule type" value="Genomic_DNA"/>
</dbReference>
<dbReference type="PANTHER" id="PTHR43025:SF3">
    <property type="entry name" value="MONOGALACTOSYLDIACYLGLYCEROL SYNTHASE 1, CHLOROPLASTIC"/>
    <property type="match status" value="1"/>
</dbReference>
<evidence type="ECO:0000259" key="4">
    <source>
        <dbReference type="Pfam" id="PF06925"/>
    </source>
</evidence>
<dbReference type="InterPro" id="IPR009695">
    <property type="entry name" value="Diacylglyc_glucosyltr_N"/>
</dbReference>
<comment type="caution">
    <text evidence="5">The sequence shown here is derived from an EMBL/GenBank/DDBJ whole genome shotgun (WGS) entry which is preliminary data.</text>
</comment>
<evidence type="ECO:0000313" key="5">
    <source>
        <dbReference type="EMBL" id="EWG09577.1"/>
    </source>
</evidence>
<dbReference type="GO" id="GO:0009247">
    <property type="term" value="P:glycolipid biosynthetic process"/>
    <property type="evidence" value="ECO:0007669"/>
    <property type="project" value="InterPro"/>
</dbReference>
<evidence type="ECO:0000313" key="6">
    <source>
        <dbReference type="Proteomes" id="UP000019270"/>
    </source>
</evidence>
<dbReference type="RefSeq" id="WP_035331669.1">
    <property type="nucleotide sequence ID" value="NZ_APVL01000015.1"/>
</dbReference>
<dbReference type="OrthoDB" id="9815663at2"/>
<dbReference type="eggNOG" id="COG0707">
    <property type="taxonomic scope" value="Bacteria"/>
</dbReference>
<dbReference type="GO" id="GO:0016758">
    <property type="term" value="F:hexosyltransferase activity"/>
    <property type="evidence" value="ECO:0007669"/>
    <property type="project" value="InterPro"/>
</dbReference>
<feature type="domain" description="Diacylglycerol glucosyltransferase N-terminal" evidence="4">
    <location>
        <begin position="15"/>
        <end position="185"/>
    </location>
</feature>
<dbReference type="SUPFAM" id="SSF53756">
    <property type="entry name" value="UDP-Glycosyltransferase/glycogen phosphorylase"/>
    <property type="match status" value="1"/>
</dbReference>
<dbReference type="Pfam" id="PF06925">
    <property type="entry name" value="MGDG_synth"/>
    <property type="match status" value="1"/>
</dbReference>
<accession>W7L340</accession>
<dbReference type="PANTHER" id="PTHR43025">
    <property type="entry name" value="MONOGALACTOSYLDIACYLGLYCEROL SYNTHASE"/>
    <property type="match status" value="1"/>
</dbReference>
<dbReference type="Proteomes" id="UP000019270">
    <property type="component" value="Unassembled WGS sequence"/>
</dbReference>
<organism evidence="5 6">
    <name type="scientific">Cytobacillus firmus DS1</name>
    <dbReference type="NCBI Taxonomy" id="1307436"/>
    <lineage>
        <taxon>Bacteria</taxon>
        <taxon>Bacillati</taxon>
        <taxon>Bacillota</taxon>
        <taxon>Bacilli</taxon>
        <taxon>Bacillales</taxon>
        <taxon>Bacillaceae</taxon>
        <taxon>Cytobacillus</taxon>
    </lineage>
</organism>
<keyword evidence="3 5" id="KW-0808">Transferase</keyword>
<gene>
    <name evidence="5" type="ORF">PBF_18239</name>
</gene>
<dbReference type="Gene3D" id="3.40.50.2000">
    <property type="entry name" value="Glycogen Phosphorylase B"/>
    <property type="match status" value="1"/>
</dbReference>
<protein>
    <submittedName>
        <fullName evidence="5">Diacylglycerol glycosyltransferase</fullName>
    </submittedName>
</protein>
<comment type="similarity">
    <text evidence="1">Belongs to the glycosyltransferase 28 family.</text>
</comment>
<reference evidence="6" key="1">
    <citation type="submission" date="2013-03" db="EMBL/GenBank/DDBJ databases">
        <title>Draft genome sequence of Bacillus firmus DS1.</title>
        <authorList>
            <person name="Peng D."/>
            <person name="Zhu L."/>
            <person name="Sun M."/>
        </authorList>
    </citation>
    <scope>NUCLEOTIDE SEQUENCE [LARGE SCALE GENOMIC DNA]</scope>
    <source>
        <strain evidence="6">DS1</strain>
    </source>
</reference>
<dbReference type="InterPro" id="IPR050519">
    <property type="entry name" value="Glycosyltransf_28_UgtP"/>
</dbReference>
<sequence>MKVLLLPLFQFPTGHSKVAKTLQDNIKSQYPDAEIKIVDFLSYCSDKLEKLVSGIYLKGFLGAPFLYRALYYTIMYKQHPFKLQPDLQVLSYYFERKMKKFLDEENPDLIFCTHSFPSGIISSLKQKGRYLDITAVNVYTDFFINDIWGKRGIDFHFVPHPEAKEELINKHHISDEQIFVTGIPVHSAYHLPAPFKKDNRIRHILVAGGNSGLVNCDFIESIQKVPHIQFLILCGNNDELYSSLQALDSKQIEPIGYIEDPYEMNQLYNKADAILTKPGGVTISEALQKKLPILVHTSLPGQEEINLDYLLEKNLVTVIYDRQITEQLNNEEAMLSLRKHIDSYLEKVTCPLDYAIFISIKSTGRKTPDTVHSLRAVPTIIK</sequence>
<name>W7L340_CYTFI</name>
<dbReference type="AlphaFoldDB" id="W7L340"/>
<keyword evidence="2" id="KW-0328">Glycosyltransferase</keyword>
<evidence type="ECO:0000256" key="3">
    <source>
        <dbReference type="ARBA" id="ARBA00022679"/>
    </source>
</evidence>
<dbReference type="GO" id="GO:0016020">
    <property type="term" value="C:membrane"/>
    <property type="evidence" value="ECO:0007669"/>
    <property type="project" value="GOC"/>
</dbReference>
<evidence type="ECO:0000256" key="2">
    <source>
        <dbReference type="ARBA" id="ARBA00022676"/>
    </source>
</evidence>
<reference evidence="5 6" key="2">
    <citation type="journal article" date="2016" name="Sci. Rep.">
        <title>A novel serine protease, Sep1, from Bacillus firmus DS-1 has nematicidal activity and degrades multiple intestinal-associated nematode proteins.</title>
        <authorList>
            <person name="Geng C."/>
            <person name="Nie X."/>
            <person name="Tang Z."/>
            <person name="Zhang Y."/>
            <person name="Lin J."/>
            <person name="Sun M."/>
            <person name="Peng D."/>
        </authorList>
    </citation>
    <scope>NUCLEOTIDE SEQUENCE [LARGE SCALE GENOMIC DNA]</scope>
    <source>
        <strain evidence="5 6">DS1</strain>
    </source>
</reference>
<dbReference type="PATRIC" id="fig|1307436.3.peg.3912"/>